<dbReference type="EMBL" id="AJIL01000054">
    <property type="protein sequence ID" value="KNE98718.1"/>
    <property type="molecule type" value="Genomic_DNA"/>
</dbReference>
<comment type="caution">
    <text evidence="1">The sequence shown here is derived from an EMBL/GenBank/DDBJ whole genome shotgun (WGS) entry which is preliminary data.</text>
</comment>
<dbReference type="Proteomes" id="UP000054564">
    <property type="component" value="Unassembled WGS sequence"/>
</dbReference>
<protein>
    <submittedName>
        <fullName evidence="1">Uncharacterized protein</fullName>
    </submittedName>
</protein>
<sequence length="265" mass="28945">MFCCNSRCDLISINPLYPSAHHQPCHQHAIGPYSAPPLALQGPHLALNRIPNPAKAAHKHLAKTNQDKVTEPIAQPLANEVELEKARDTALNGVSKAYLLYGQPKLSDHIDKCGRPMIAYPCKMCPKKISRLTLDSSCSNLNKHAAICIGKKNHGETTQSLAALGITDTGLIDPKEVPQLCAVWCAEAAQPFSALVDASHKAILHPTGIKYLLTWKAVSKDIHKLYSAIQEQYWNELQAHKGALYLGADVWQSPNGVDILGVVIY</sequence>
<dbReference type="AlphaFoldDB" id="A0A0L0VHI9"/>
<evidence type="ECO:0000313" key="2">
    <source>
        <dbReference type="Proteomes" id="UP000054564"/>
    </source>
</evidence>
<keyword evidence="2" id="KW-1185">Reference proteome</keyword>
<proteinExistence type="predicted"/>
<gene>
    <name evidence="1" type="ORF">PSTG_08087</name>
</gene>
<organism evidence="1 2">
    <name type="scientific">Puccinia striiformis f. sp. tritici PST-78</name>
    <dbReference type="NCBI Taxonomy" id="1165861"/>
    <lineage>
        <taxon>Eukaryota</taxon>
        <taxon>Fungi</taxon>
        <taxon>Dikarya</taxon>
        <taxon>Basidiomycota</taxon>
        <taxon>Pucciniomycotina</taxon>
        <taxon>Pucciniomycetes</taxon>
        <taxon>Pucciniales</taxon>
        <taxon>Pucciniaceae</taxon>
        <taxon>Puccinia</taxon>
    </lineage>
</organism>
<evidence type="ECO:0000313" key="1">
    <source>
        <dbReference type="EMBL" id="KNE98718.1"/>
    </source>
</evidence>
<accession>A0A0L0VHI9</accession>
<reference evidence="2" key="1">
    <citation type="submission" date="2014-03" db="EMBL/GenBank/DDBJ databases">
        <title>The Genome Sequence of Puccinia striiformis f. sp. tritici PST-78.</title>
        <authorList>
            <consortium name="The Broad Institute Genome Sequencing Platform"/>
            <person name="Cuomo C."/>
            <person name="Hulbert S."/>
            <person name="Chen X."/>
            <person name="Walker B."/>
            <person name="Young S.K."/>
            <person name="Zeng Q."/>
            <person name="Gargeya S."/>
            <person name="Fitzgerald M."/>
            <person name="Haas B."/>
            <person name="Abouelleil A."/>
            <person name="Alvarado L."/>
            <person name="Arachchi H.M."/>
            <person name="Berlin A.M."/>
            <person name="Chapman S.B."/>
            <person name="Goldberg J."/>
            <person name="Griggs A."/>
            <person name="Gujja S."/>
            <person name="Hansen M."/>
            <person name="Howarth C."/>
            <person name="Imamovic A."/>
            <person name="Larimer J."/>
            <person name="McCowan C."/>
            <person name="Montmayeur A."/>
            <person name="Murphy C."/>
            <person name="Neiman D."/>
            <person name="Pearson M."/>
            <person name="Priest M."/>
            <person name="Roberts A."/>
            <person name="Saif S."/>
            <person name="Shea T."/>
            <person name="Sisk P."/>
            <person name="Sykes S."/>
            <person name="Wortman J."/>
            <person name="Nusbaum C."/>
            <person name="Birren B."/>
        </authorList>
    </citation>
    <scope>NUCLEOTIDE SEQUENCE [LARGE SCALE GENOMIC DNA]</scope>
    <source>
        <strain evidence="2">race PST-78</strain>
    </source>
</reference>
<name>A0A0L0VHI9_9BASI</name>